<evidence type="ECO:0000256" key="8">
    <source>
        <dbReference type="ARBA" id="ARBA00023239"/>
    </source>
</evidence>
<dbReference type="InterPro" id="IPR005630">
    <property type="entry name" value="Terpene_synthase_metal-bd"/>
</dbReference>
<gene>
    <name evidence="11" type="primary">EuS</name>
</gene>
<dbReference type="SUPFAM" id="SSF48239">
    <property type="entry name" value="Terpenoid cyclases/Protein prenyltransferases"/>
    <property type="match status" value="1"/>
</dbReference>
<evidence type="ECO:0000259" key="10">
    <source>
        <dbReference type="Pfam" id="PF03936"/>
    </source>
</evidence>
<dbReference type="EMBL" id="MH051317">
    <property type="protein sequence ID" value="QCF60508.1"/>
    <property type="molecule type" value="mRNA"/>
</dbReference>
<evidence type="ECO:0000256" key="7">
    <source>
        <dbReference type="ARBA" id="ARBA00022946"/>
    </source>
</evidence>
<dbReference type="InterPro" id="IPR008949">
    <property type="entry name" value="Isoprenoid_synthase_dom_sf"/>
</dbReference>
<dbReference type="GO" id="GO:0010333">
    <property type="term" value="F:terpene synthase activity"/>
    <property type="evidence" value="ECO:0007669"/>
    <property type="project" value="InterPro"/>
</dbReference>
<dbReference type="SFLD" id="SFLDS00005">
    <property type="entry name" value="Isoprenoid_Synthase_Type_I"/>
    <property type="match status" value="1"/>
</dbReference>
<comment type="subcellular location">
    <subcellularLocation>
        <location evidence="2">Plastid</location>
        <location evidence="2">Chloroplast</location>
    </subcellularLocation>
</comment>
<keyword evidence="4" id="KW-0934">Plastid</keyword>
<dbReference type="InterPro" id="IPR008930">
    <property type="entry name" value="Terpenoid_cyclase/PrenylTrfase"/>
</dbReference>
<sequence>MSSIIIQFSIPRNTSFISNVSSKQRRFTAAASATSQGSQRARCSLQVDNEIQTERRTGGYQPTLWNFDSIQSFEFEYKDKEYPKKAAALIEKVKMLLLKEQRLELIDDLRRLGISCHFRNEIDQILKSKYLEKNELDERDLYSTALRFRLLRQYGFNVSQDVFDCFKNYKANDFHTKGLLQLYEASFLATHGEEIAKEFATKSLMKRVVDHEIDDIHLLSSVEAALEFPSQWRVQMPNAKSFIDAYKRRPDMNPVVLELAILDINIVQAQFLEELKETSRWWESTGLAQELPFVRDRIVECYYWTTGVVERREHGFERIMLTKINALVTTIDDIYEIYGTLEELQLFTDAILRWDIESIDKLPPYMKVCYLALYNFVNEMGYYTLKDKGFNSIPFLRKTWVDLVERYLIEANWYHKGYKPSLEEYINNAWMSIGGVPILSHLFFRLTDSIEEEASESVHEYHDIVRASCMILRLADDMGTSLDEVERGDVPKSVQCYMNENNASEEEARKHVRSLIEQTWKMMNKEMMDSQFAIYFVEVCANLGRMAQFIYQKESDGFGMQHSLVNKQLRSLLFEPYE</sequence>
<proteinExistence type="evidence at transcript level"/>
<dbReference type="AlphaFoldDB" id="A0A6G5RUA2"/>
<protein>
    <submittedName>
        <fullName evidence="11">Eucalyptol synthase</fullName>
    </submittedName>
</protein>
<dbReference type="InterPro" id="IPR044814">
    <property type="entry name" value="Terpene_cyclase_plant_C1"/>
</dbReference>
<evidence type="ECO:0000256" key="2">
    <source>
        <dbReference type="ARBA" id="ARBA00004229"/>
    </source>
</evidence>
<dbReference type="CDD" id="cd00684">
    <property type="entry name" value="Terpene_cyclase_plant_C1"/>
    <property type="match status" value="1"/>
</dbReference>
<dbReference type="InterPro" id="IPR034741">
    <property type="entry name" value="Terpene_cyclase-like_1_C"/>
</dbReference>
<evidence type="ECO:0000256" key="1">
    <source>
        <dbReference type="ARBA" id="ARBA00001946"/>
    </source>
</evidence>
<keyword evidence="7" id="KW-0809">Transit peptide</keyword>
<evidence type="ECO:0000313" key="11">
    <source>
        <dbReference type="EMBL" id="QCF60508.1"/>
    </source>
</evidence>
<comment type="cofactor">
    <cofactor evidence="1">
        <name>Mg(2+)</name>
        <dbReference type="ChEBI" id="CHEBI:18420"/>
    </cofactor>
</comment>
<evidence type="ECO:0000256" key="3">
    <source>
        <dbReference type="ARBA" id="ARBA00022528"/>
    </source>
</evidence>
<dbReference type="InterPro" id="IPR001906">
    <property type="entry name" value="Terpene_synth_N"/>
</dbReference>
<dbReference type="Pfam" id="PF03936">
    <property type="entry name" value="Terpene_synth_C"/>
    <property type="match status" value="1"/>
</dbReference>
<dbReference type="GO" id="GO:0009507">
    <property type="term" value="C:chloroplast"/>
    <property type="evidence" value="ECO:0007669"/>
    <property type="project" value="UniProtKB-SubCell"/>
</dbReference>
<dbReference type="PANTHER" id="PTHR31225:SF9">
    <property type="entry name" value="TERPENE SYNTHASE 10"/>
    <property type="match status" value="1"/>
</dbReference>
<evidence type="ECO:0000259" key="9">
    <source>
        <dbReference type="Pfam" id="PF01397"/>
    </source>
</evidence>
<evidence type="ECO:0000256" key="5">
    <source>
        <dbReference type="ARBA" id="ARBA00022723"/>
    </source>
</evidence>
<evidence type="ECO:0000256" key="4">
    <source>
        <dbReference type="ARBA" id="ARBA00022640"/>
    </source>
</evidence>
<organism evidence="11">
    <name type="scientific">Salvia dorisiana</name>
    <dbReference type="NCBI Taxonomy" id="933131"/>
    <lineage>
        <taxon>Eukaryota</taxon>
        <taxon>Viridiplantae</taxon>
        <taxon>Streptophyta</taxon>
        <taxon>Embryophyta</taxon>
        <taxon>Tracheophyta</taxon>
        <taxon>Spermatophyta</taxon>
        <taxon>Magnoliopsida</taxon>
        <taxon>eudicotyledons</taxon>
        <taxon>Gunneridae</taxon>
        <taxon>Pentapetalae</taxon>
        <taxon>asterids</taxon>
        <taxon>lamiids</taxon>
        <taxon>Lamiales</taxon>
        <taxon>Lamiaceae</taxon>
        <taxon>Nepetoideae</taxon>
        <taxon>Mentheae</taxon>
        <taxon>Salviinae</taxon>
        <taxon>Salvia</taxon>
        <taxon>Salvia subgen. Calosphace</taxon>
        <taxon>core Calosphace</taxon>
    </lineage>
</organism>
<dbReference type="InterPro" id="IPR050148">
    <property type="entry name" value="Terpene_synthase-like"/>
</dbReference>
<dbReference type="SFLD" id="SFLDG01019">
    <property type="entry name" value="Terpene_Cyclase_Like_1_C_Termi"/>
    <property type="match status" value="1"/>
</dbReference>
<dbReference type="SUPFAM" id="SSF48576">
    <property type="entry name" value="Terpenoid synthases"/>
    <property type="match status" value="1"/>
</dbReference>
<dbReference type="FunFam" id="1.10.600.10:FF:000007">
    <property type="entry name" value="Isoprene synthase, chloroplastic"/>
    <property type="match status" value="1"/>
</dbReference>
<keyword evidence="6" id="KW-0460">Magnesium</keyword>
<keyword evidence="8" id="KW-0456">Lyase</keyword>
<dbReference type="Pfam" id="PF01397">
    <property type="entry name" value="Terpene_synth"/>
    <property type="match status" value="1"/>
</dbReference>
<reference evidence="11" key="1">
    <citation type="journal article" date="2020" name="J. Exp. Bot.">
        <title>Novel routes towards bioplastics from plants: Elucidation of the methylperillate biosynthesis pathway from Salvia dorisiana trichomes.</title>
        <authorList>
            <person name="Jongedijk E."/>
            <person name="Muller S."/>
            <person name="van Dijk A.D.J."/>
            <person name="Schijlen E."/>
            <person name="Champagne A."/>
            <person name="Boutry M."/>
            <person name="Levisson M."/>
            <person name="van der Krol S."/>
            <person name="Bouwmeester H."/>
            <person name="Beekwilder J."/>
        </authorList>
    </citation>
    <scope>NUCLEOTIDE SEQUENCE</scope>
    <source>
        <tissue evidence="11">Leaf trichomes</tissue>
    </source>
</reference>
<accession>A0A6G5RUA2</accession>
<dbReference type="GO" id="GO:0000287">
    <property type="term" value="F:magnesium ion binding"/>
    <property type="evidence" value="ECO:0007669"/>
    <property type="project" value="InterPro"/>
</dbReference>
<dbReference type="InterPro" id="IPR036965">
    <property type="entry name" value="Terpene_synth_N_sf"/>
</dbReference>
<feature type="domain" description="Terpene synthase metal-binding" evidence="10">
    <location>
        <begin position="285"/>
        <end position="521"/>
    </location>
</feature>
<dbReference type="GO" id="GO:0016102">
    <property type="term" value="P:diterpenoid biosynthetic process"/>
    <property type="evidence" value="ECO:0007669"/>
    <property type="project" value="InterPro"/>
</dbReference>
<keyword evidence="5" id="KW-0479">Metal-binding</keyword>
<keyword evidence="3" id="KW-0150">Chloroplast</keyword>
<name>A0A6G5RUA2_9LAMI</name>
<evidence type="ECO:0000256" key="6">
    <source>
        <dbReference type="ARBA" id="ARBA00022842"/>
    </source>
</evidence>
<dbReference type="PANTHER" id="PTHR31225">
    <property type="entry name" value="OS04G0344100 PROTEIN-RELATED"/>
    <property type="match status" value="1"/>
</dbReference>
<dbReference type="Gene3D" id="1.10.600.10">
    <property type="entry name" value="Farnesyl Diphosphate Synthase"/>
    <property type="match status" value="1"/>
</dbReference>
<dbReference type="Gene3D" id="1.50.10.130">
    <property type="entry name" value="Terpene synthase, N-terminal domain"/>
    <property type="match status" value="1"/>
</dbReference>
<dbReference type="SMR" id="A0A6G5RUA2"/>
<feature type="domain" description="Terpene synthase N-terminal" evidence="9">
    <location>
        <begin position="65"/>
        <end position="226"/>
    </location>
</feature>